<sequence length="62" mass="6913">MTSTKSFAAILEPRQNFWKKSSISWSETPPARPPHPDSTMANQIRPSTALSLFANSTPLLRN</sequence>
<accession>A0ACB7T0I1</accession>
<comment type="caution">
    <text evidence="1">The sequence shown here is derived from an EMBL/GenBank/DDBJ whole genome shotgun (WGS) entry which is preliminary data.</text>
</comment>
<name>A0ACB7T0I1_HYAAI</name>
<keyword evidence="2" id="KW-1185">Reference proteome</keyword>
<dbReference type="EMBL" id="CM023491">
    <property type="protein sequence ID" value="KAH6940982.1"/>
    <property type="molecule type" value="Genomic_DNA"/>
</dbReference>
<reference evidence="1" key="1">
    <citation type="submission" date="2020-05" db="EMBL/GenBank/DDBJ databases">
        <title>Large-scale comparative analyses of tick genomes elucidate their genetic diversity and vector capacities.</title>
        <authorList>
            <person name="Jia N."/>
            <person name="Wang J."/>
            <person name="Shi W."/>
            <person name="Du L."/>
            <person name="Sun Y."/>
            <person name="Zhan W."/>
            <person name="Jiang J."/>
            <person name="Wang Q."/>
            <person name="Zhang B."/>
            <person name="Ji P."/>
            <person name="Sakyi L.B."/>
            <person name="Cui X."/>
            <person name="Yuan T."/>
            <person name="Jiang B."/>
            <person name="Yang W."/>
            <person name="Lam T.T.-Y."/>
            <person name="Chang Q."/>
            <person name="Ding S."/>
            <person name="Wang X."/>
            <person name="Zhu J."/>
            <person name="Ruan X."/>
            <person name="Zhao L."/>
            <person name="Wei J."/>
            <person name="Que T."/>
            <person name="Du C."/>
            <person name="Cheng J."/>
            <person name="Dai P."/>
            <person name="Han X."/>
            <person name="Huang E."/>
            <person name="Gao Y."/>
            <person name="Liu J."/>
            <person name="Shao H."/>
            <person name="Ye R."/>
            <person name="Li L."/>
            <person name="Wei W."/>
            <person name="Wang X."/>
            <person name="Wang C."/>
            <person name="Yang T."/>
            <person name="Huo Q."/>
            <person name="Li W."/>
            <person name="Guo W."/>
            <person name="Chen H."/>
            <person name="Zhou L."/>
            <person name="Ni X."/>
            <person name="Tian J."/>
            <person name="Zhou Y."/>
            <person name="Sheng Y."/>
            <person name="Liu T."/>
            <person name="Pan Y."/>
            <person name="Xia L."/>
            <person name="Li J."/>
            <person name="Zhao F."/>
            <person name="Cao W."/>
        </authorList>
    </citation>
    <scope>NUCLEOTIDE SEQUENCE</scope>
    <source>
        <strain evidence="1">Hyas-2018</strain>
    </source>
</reference>
<proteinExistence type="predicted"/>
<organism evidence="1 2">
    <name type="scientific">Hyalomma asiaticum</name>
    <name type="common">Tick</name>
    <dbReference type="NCBI Taxonomy" id="266040"/>
    <lineage>
        <taxon>Eukaryota</taxon>
        <taxon>Metazoa</taxon>
        <taxon>Ecdysozoa</taxon>
        <taxon>Arthropoda</taxon>
        <taxon>Chelicerata</taxon>
        <taxon>Arachnida</taxon>
        <taxon>Acari</taxon>
        <taxon>Parasitiformes</taxon>
        <taxon>Ixodida</taxon>
        <taxon>Ixodoidea</taxon>
        <taxon>Ixodidae</taxon>
        <taxon>Hyalomminae</taxon>
        <taxon>Hyalomma</taxon>
    </lineage>
</organism>
<gene>
    <name evidence="1" type="ORF">HPB50_011546</name>
</gene>
<protein>
    <submittedName>
        <fullName evidence="1">Uncharacterized protein</fullName>
    </submittedName>
</protein>
<evidence type="ECO:0000313" key="2">
    <source>
        <dbReference type="Proteomes" id="UP000821845"/>
    </source>
</evidence>
<evidence type="ECO:0000313" key="1">
    <source>
        <dbReference type="EMBL" id="KAH6940982.1"/>
    </source>
</evidence>
<dbReference type="Proteomes" id="UP000821845">
    <property type="component" value="Chromosome 11"/>
</dbReference>